<evidence type="ECO:0000313" key="1">
    <source>
        <dbReference type="EMBL" id="KAH7664341.1"/>
    </source>
</evidence>
<gene>
    <name evidence="1" type="ORF">IHE45_14G115500</name>
</gene>
<keyword evidence="2" id="KW-1185">Reference proteome</keyword>
<sequence>MPYLIQPNMWMRIAKQNHSKKYSRKQMLSPMALISSSSGFFVFPANSKPFKAPHEFQIRFSRRTTVTATVLLVNEAFSYSNKALSFELQFTVPDQTPEEAYAGIRSHAQDLLQIKVLIDLQSWKEAQKELRRSSAYLKQDLYTVIQSRPGSERPLLRKLYSNLFNNVSRLDYAARSKDAAVVQECYDNIVTAIDEIFARI</sequence>
<name>A0ACB7UUA0_DIOAL</name>
<protein>
    <submittedName>
        <fullName evidence="1">Oxygen-evolving enhancer protein 3</fullName>
    </submittedName>
</protein>
<accession>A0ACB7UUA0</accession>
<comment type="caution">
    <text evidence="1">The sequence shown here is derived from an EMBL/GenBank/DDBJ whole genome shotgun (WGS) entry which is preliminary data.</text>
</comment>
<reference evidence="2" key="1">
    <citation type="journal article" date="2022" name="Nat. Commun.">
        <title>Chromosome evolution and the genetic basis of agronomically important traits in greater yam.</title>
        <authorList>
            <person name="Bredeson J.V."/>
            <person name="Lyons J.B."/>
            <person name="Oniyinde I.O."/>
            <person name="Okereke N.R."/>
            <person name="Kolade O."/>
            <person name="Nnabue I."/>
            <person name="Nwadili C.O."/>
            <person name="Hribova E."/>
            <person name="Parker M."/>
            <person name="Nwogha J."/>
            <person name="Shu S."/>
            <person name="Carlson J."/>
            <person name="Kariba R."/>
            <person name="Muthemba S."/>
            <person name="Knop K."/>
            <person name="Barton G.J."/>
            <person name="Sherwood A.V."/>
            <person name="Lopez-Montes A."/>
            <person name="Asiedu R."/>
            <person name="Jamnadass R."/>
            <person name="Muchugi A."/>
            <person name="Goodstein D."/>
            <person name="Egesi C.N."/>
            <person name="Featherston J."/>
            <person name="Asfaw A."/>
            <person name="Simpson G.G."/>
            <person name="Dolezel J."/>
            <person name="Hendre P.S."/>
            <person name="Van Deynze A."/>
            <person name="Kumar P.L."/>
            <person name="Obidiegwu J.E."/>
            <person name="Bhattacharjee R."/>
            <person name="Rokhsar D.S."/>
        </authorList>
    </citation>
    <scope>NUCLEOTIDE SEQUENCE [LARGE SCALE GENOMIC DNA]</scope>
    <source>
        <strain evidence="2">cv. TDa95/00328</strain>
    </source>
</reference>
<proteinExistence type="predicted"/>
<evidence type="ECO:0000313" key="2">
    <source>
        <dbReference type="Proteomes" id="UP000827976"/>
    </source>
</evidence>
<organism evidence="1 2">
    <name type="scientific">Dioscorea alata</name>
    <name type="common">Purple yam</name>
    <dbReference type="NCBI Taxonomy" id="55571"/>
    <lineage>
        <taxon>Eukaryota</taxon>
        <taxon>Viridiplantae</taxon>
        <taxon>Streptophyta</taxon>
        <taxon>Embryophyta</taxon>
        <taxon>Tracheophyta</taxon>
        <taxon>Spermatophyta</taxon>
        <taxon>Magnoliopsida</taxon>
        <taxon>Liliopsida</taxon>
        <taxon>Dioscoreales</taxon>
        <taxon>Dioscoreaceae</taxon>
        <taxon>Dioscorea</taxon>
    </lineage>
</organism>
<dbReference type="Proteomes" id="UP000827976">
    <property type="component" value="Chromosome 14"/>
</dbReference>
<dbReference type="EMBL" id="CM037024">
    <property type="protein sequence ID" value="KAH7664341.1"/>
    <property type="molecule type" value="Genomic_DNA"/>
</dbReference>